<protein>
    <recommendedName>
        <fullName evidence="1">ANTAR domain-containing protein</fullName>
    </recommendedName>
</protein>
<reference evidence="2" key="1">
    <citation type="submission" date="2020-02" db="EMBL/GenBank/DDBJ databases">
        <authorList>
            <person name="Meier V. D."/>
        </authorList>
    </citation>
    <scope>NUCLEOTIDE SEQUENCE</scope>
    <source>
        <strain evidence="2">AVDCRST_MAG61</strain>
    </source>
</reference>
<dbReference type="InterPro" id="IPR036388">
    <property type="entry name" value="WH-like_DNA-bd_sf"/>
</dbReference>
<dbReference type="InterPro" id="IPR005561">
    <property type="entry name" value="ANTAR"/>
</dbReference>
<dbReference type="Pfam" id="PF03861">
    <property type="entry name" value="ANTAR"/>
    <property type="match status" value="1"/>
</dbReference>
<dbReference type="SMART" id="SM01012">
    <property type="entry name" value="ANTAR"/>
    <property type="match status" value="1"/>
</dbReference>
<evidence type="ECO:0000313" key="2">
    <source>
        <dbReference type="EMBL" id="CAA9311718.1"/>
    </source>
</evidence>
<organism evidence="2">
    <name type="scientific">uncultured Friedmanniella sp</name>
    <dbReference type="NCBI Taxonomy" id="335381"/>
    <lineage>
        <taxon>Bacteria</taxon>
        <taxon>Bacillati</taxon>
        <taxon>Actinomycetota</taxon>
        <taxon>Actinomycetes</taxon>
        <taxon>Propionibacteriales</taxon>
        <taxon>Nocardioidaceae</taxon>
        <taxon>Friedmanniella</taxon>
        <taxon>environmental samples</taxon>
    </lineage>
</organism>
<dbReference type="PROSITE" id="PS50921">
    <property type="entry name" value="ANTAR"/>
    <property type="match status" value="1"/>
</dbReference>
<dbReference type="InterPro" id="IPR011006">
    <property type="entry name" value="CheY-like_superfamily"/>
</dbReference>
<dbReference type="EMBL" id="CADCTT010000237">
    <property type="protein sequence ID" value="CAA9311718.1"/>
    <property type="molecule type" value="Genomic_DNA"/>
</dbReference>
<dbReference type="GO" id="GO:0003723">
    <property type="term" value="F:RNA binding"/>
    <property type="evidence" value="ECO:0007669"/>
    <property type="project" value="InterPro"/>
</dbReference>
<dbReference type="SUPFAM" id="SSF52172">
    <property type="entry name" value="CheY-like"/>
    <property type="match status" value="1"/>
</dbReference>
<dbReference type="PIRSF" id="PIRSF036625">
    <property type="entry name" value="GAF_ANTAR"/>
    <property type="match status" value="1"/>
</dbReference>
<dbReference type="InterPro" id="IPR012074">
    <property type="entry name" value="GAF_ANTAR"/>
</dbReference>
<accession>A0A6J4KUD7</accession>
<evidence type="ECO:0000259" key="1">
    <source>
        <dbReference type="PROSITE" id="PS50921"/>
    </source>
</evidence>
<proteinExistence type="predicted"/>
<dbReference type="Gene3D" id="1.10.10.10">
    <property type="entry name" value="Winged helix-like DNA-binding domain superfamily/Winged helix DNA-binding domain"/>
    <property type="match status" value="1"/>
</dbReference>
<gene>
    <name evidence="2" type="ORF">AVDCRST_MAG61-1771</name>
</gene>
<feature type="domain" description="ANTAR" evidence="1">
    <location>
        <begin position="166"/>
        <end position="227"/>
    </location>
</feature>
<name>A0A6J4KUD7_9ACTN</name>
<dbReference type="AlphaFoldDB" id="A0A6J4KUD7"/>
<sequence length="247" mass="26891">MPDSALRDAVRGRLRELLSSTGAVEEYLQSAVESVGELVELDGSYTVSTLIYGDPFTVATTDRDAWEADQVEFDLGDGPCFEVLVKDATFGGIDLRTERRWPAWSAVAEMLGFGSACAVGAELESGPKIVLNAYAATDALLDDDAVDRTQQFVDELAFTMPIALRLAQQSTEVAQLQQALATRSTIDQALGVLMAQNRCTRDEAFAIIRRASQNRNVKLRDVAAALIQRFTGHAAEPPPPFQPPSRR</sequence>